<keyword evidence="3" id="KW-1185">Reference proteome</keyword>
<name>A0A8S1AYQ8_ARCPL</name>
<dbReference type="Proteomes" id="UP000494256">
    <property type="component" value="Unassembled WGS sequence"/>
</dbReference>
<gene>
    <name evidence="1" type="ORF">APLA_LOCUS11034</name>
    <name evidence="2" type="ORF">APLA_LOCUS15097</name>
</gene>
<dbReference type="EMBL" id="CADEBD010000422">
    <property type="protein sequence ID" value="CAB3254962.1"/>
    <property type="molecule type" value="Genomic_DNA"/>
</dbReference>
<evidence type="ECO:0000313" key="4">
    <source>
        <dbReference type="Proteomes" id="UP000494256"/>
    </source>
</evidence>
<accession>A0A8S1AYQ8</accession>
<reference evidence="3 4" key="1">
    <citation type="submission" date="2020-04" db="EMBL/GenBank/DDBJ databases">
        <authorList>
            <person name="Wallbank WR R."/>
            <person name="Pardo Diaz C."/>
            <person name="Kozak K."/>
            <person name="Martin S."/>
            <person name="Jiggins C."/>
            <person name="Moest M."/>
            <person name="Warren A I."/>
            <person name="Byers J.R.P. K."/>
            <person name="Montejo-Kovacevich G."/>
            <person name="Yen C E."/>
        </authorList>
    </citation>
    <scope>NUCLEOTIDE SEQUENCE [LARGE SCALE GENOMIC DNA]</scope>
</reference>
<evidence type="ECO:0000313" key="1">
    <source>
        <dbReference type="EMBL" id="CAB3246776.1"/>
    </source>
</evidence>
<evidence type="ECO:0000313" key="3">
    <source>
        <dbReference type="Proteomes" id="UP000494106"/>
    </source>
</evidence>
<dbReference type="Proteomes" id="UP000494106">
    <property type="component" value="Unassembled WGS sequence"/>
</dbReference>
<dbReference type="EMBL" id="CADEBC010000528">
    <property type="protein sequence ID" value="CAB3246776.1"/>
    <property type="molecule type" value="Genomic_DNA"/>
</dbReference>
<sequence length="72" mass="7869">MCRVTTALSVFVPLHEYCVRRARQRQIEVEARGTQSREVSCGPSGRVVSPALGSFAFSVSPQSSVRRSDGEV</sequence>
<dbReference type="AlphaFoldDB" id="A0A8S1AYQ8"/>
<proteinExistence type="predicted"/>
<organism evidence="2 4">
    <name type="scientific">Arctia plantaginis</name>
    <name type="common">Wood tiger moth</name>
    <name type="synonym">Phalaena plantaginis</name>
    <dbReference type="NCBI Taxonomy" id="874455"/>
    <lineage>
        <taxon>Eukaryota</taxon>
        <taxon>Metazoa</taxon>
        <taxon>Ecdysozoa</taxon>
        <taxon>Arthropoda</taxon>
        <taxon>Hexapoda</taxon>
        <taxon>Insecta</taxon>
        <taxon>Pterygota</taxon>
        <taxon>Neoptera</taxon>
        <taxon>Endopterygota</taxon>
        <taxon>Lepidoptera</taxon>
        <taxon>Glossata</taxon>
        <taxon>Ditrysia</taxon>
        <taxon>Noctuoidea</taxon>
        <taxon>Erebidae</taxon>
        <taxon>Arctiinae</taxon>
        <taxon>Arctia</taxon>
    </lineage>
</organism>
<comment type="caution">
    <text evidence="2">The sequence shown here is derived from an EMBL/GenBank/DDBJ whole genome shotgun (WGS) entry which is preliminary data.</text>
</comment>
<evidence type="ECO:0000313" key="2">
    <source>
        <dbReference type="EMBL" id="CAB3254962.1"/>
    </source>
</evidence>
<protein>
    <submittedName>
        <fullName evidence="2">Uncharacterized protein</fullName>
    </submittedName>
</protein>
<dbReference type="OrthoDB" id="7435469at2759"/>